<organism evidence="3">
    <name type="scientific">Cucumis melo</name>
    <name type="common">Muskmelon</name>
    <dbReference type="NCBI Taxonomy" id="3656"/>
    <lineage>
        <taxon>Eukaryota</taxon>
        <taxon>Viridiplantae</taxon>
        <taxon>Streptophyta</taxon>
        <taxon>Embryophyta</taxon>
        <taxon>Tracheophyta</taxon>
        <taxon>Spermatophyta</taxon>
        <taxon>Magnoliopsida</taxon>
        <taxon>eudicotyledons</taxon>
        <taxon>Gunneridae</taxon>
        <taxon>Pentapetalae</taxon>
        <taxon>rosids</taxon>
        <taxon>fabids</taxon>
        <taxon>Cucurbitales</taxon>
        <taxon>Cucurbitaceae</taxon>
        <taxon>Benincaseae</taxon>
        <taxon>Cucumis</taxon>
    </lineage>
</organism>
<accession>A0A9I9EHT9</accession>
<dbReference type="AlphaFoldDB" id="A0A9I9EHT9"/>
<dbReference type="PROSITE" id="PS50158">
    <property type="entry name" value="ZF_CCHC"/>
    <property type="match status" value="1"/>
</dbReference>
<proteinExistence type="predicted"/>
<name>A0A9I9EHT9_CUCME</name>
<sequence>MILIQMLLWRKVDCLVGTLGELRIRKKTKSQNENEKSEEASDLLLNTATDPMLLIELYLEMTVLFKGGKRVLEQTSSAASPNSCYRCGEQGHFARECAGSTKGKETILDALGAISTACHKLISIVDPAMPNAIVNLVSSSCSKKAKKFRSNRCKGIDFSFGIQHISDITNLSDSSVNDIDFANDPYYNFDISDTFGF</sequence>
<dbReference type="SMART" id="SM00343">
    <property type="entry name" value="ZnF_C2HC"/>
    <property type="match status" value="1"/>
</dbReference>
<dbReference type="Gramene" id="MELO3C033954.2.1">
    <property type="protein sequence ID" value="MELO3C033954.2.1"/>
    <property type="gene ID" value="MELO3C033954.2"/>
</dbReference>
<protein>
    <recommendedName>
        <fullName evidence="2">CCHC-type domain-containing protein</fullName>
    </recommendedName>
</protein>
<dbReference type="Gene3D" id="4.10.60.10">
    <property type="entry name" value="Zinc finger, CCHC-type"/>
    <property type="match status" value="1"/>
</dbReference>
<dbReference type="InterPro" id="IPR001878">
    <property type="entry name" value="Znf_CCHC"/>
</dbReference>
<dbReference type="GO" id="GO:0008270">
    <property type="term" value="F:zinc ion binding"/>
    <property type="evidence" value="ECO:0007669"/>
    <property type="project" value="UniProtKB-KW"/>
</dbReference>
<evidence type="ECO:0000256" key="1">
    <source>
        <dbReference type="PROSITE-ProRule" id="PRU00047"/>
    </source>
</evidence>
<reference evidence="3" key="1">
    <citation type="submission" date="2023-03" db="UniProtKB">
        <authorList>
            <consortium name="EnsemblPlants"/>
        </authorList>
    </citation>
    <scope>IDENTIFICATION</scope>
</reference>
<feature type="domain" description="CCHC-type" evidence="2">
    <location>
        <begin position="84"/>
        <end position="97"/>
    </location>
</feature>
<keyword evidence="1" id="KW-0479">Metal-binding</keyword>
<dbReference type="EnsemblPlants" id="MELO3C033954.2.1">
    <property type="protein sequence ID" value="MELO3C033954.2.1"/>
    <property type="gene ID" value="MELO3C033954.2"/>
</dbReference>
<keyword evidence="1" id="KW-0862">Zinc</keyword>
<dbReference type="InterPro" id="IPR036875">
    <property type="entry name" value="Znf_CCHC_sf"/>
</dbReference>
<evidence type="ECO:0000259" key="2">
    <source>
        <dbReference type="PROSITE" id="PS50158"/>
    </source>
</evidence>
<dbReference type="SUPFAM" id="SSF57756">
    <property type="entry name" value="Retrovirus zinc finger-like domains"/>
    <property type="match status" value="1"/>
</dbReference>
<keyword evidence="1" id="KW-0863">Zinc-finger</keyword>
<dbReference type="Pfam" id="PF00098">
    <property type="entry name" value="zf-CCHC"/>
    <property type="match status" value="1"/>
</dbReference>
<evidence type="ECO:0000313" key="3">
    <source>
        <dbReference type="EnsemblPlants" id="MELO3C033954.2.1"/>
    </source>
</evidence>
<dbReference type="GO" id="GO:0003676">
    <property type="term" value="F:nucleic acid binding"/>
    <property type="evidence" value="ECO:0007669"/>
    <property type="project" value="InterPro"/>
</dbReference>